<keyword evidence="10" id="KW-0813">Transport</keyword>
<evidence type="ECO:0000256" key="4">
    <source>
        <dbReference type="ARBA" id="ARBA00022989"/>
    </source>
</evidence>
<feature type="transmembrane region" description="Helical" evidence="10">
    <location>
        <begin position="72"/>
        <end position="93"/>
    </location>
</feature>
<evidence type="ECO:0000256" key="10">
    <source>
        <dbReference type="HAMAP-Rule" id="MF_00454"/>
    </source>
</evidence>
<dbReference type="GO" id="GO:0046872">
    <property type="term" value="F:metal ion binding"/>
    <property type="evidence" value="ECO:0007669"/>
    <property type="project" value="UniProtKB-KW"/>
</dbReference>
<comment type="activity regulation">
    <text evidence="10">Na(+) is not transported, but it plays an essential structural role and its presence is essential for fluoride channel function.</text>
</comment>
<name>A0A2X0U599_9ACTO</name>
<evidence type="ECO:0000313" key="12">
    <source>
        <dbReference type="Proteomes" id="UP000250192"/>
    </source>
</evidence>
<keyword evidence="10" id="KW-0915">Sodium</keyword>
<dbReference type="GO" id="GO:0062054">
    <property type="term" value="F:fluoride channel activity"/>
    <property type="evidence" value="ECO:0007669"/>
    <property type="project" value="UniProtKB-UniRule"/>
</dbReference>
<accession>A0A2X0U599</accession>
<keyword evidence="6 10" id="KW-0407">Ion channel</keyword>
<feature type="binding site" evidence="10">
    <location>
        <position position="76"/>
    </location>
    <ligand>
        <name>Na(+)</name>
        <dbReference type="ChEBI" id="CHEBI:29101"/>
        <note>structural</note>
    </ligand>
</feature>
<protein>
    <recommendedName>
        <fullName evidence="10">Fluoride-specific ion channel FluC</fullName>
    </recommendedName>
</protein>
<evidence type="ECO:0000256" key="8">
    <source>
        <dbReference type="ARBA" id="ARBA00035585"/>
    </source>
</evidence>
<dbReference type="GO" id="GO:0140114">
    <property type="term" value="P:cellular detoxification of fluoride"/>
    <property type="evidence" value="ECO:0007669"/>
    <property type="project" value="UniProtKB-UniRule"/>
</dbReference>
<keyword evidence="3 10" id="KW-0812">Transmembrane</keyword>
<comment type="catalytic activity">
    <reaction evidence="8">
        <text>fluoride(in) = fluoride(out)</text>
        <dbReference type="Rhea" id="RHEA:76159"/>
        <dbReference type="ChEBI" id="CHEBI:17051"/>
    </reaction>
    <physiologicalReaction direction="left-to-right" evidence="8">
        <dbReference type="Rhea" id="RHEA:76160"/>
    </physiologicalReaction>
</comment>
<dbReference type="Pfam" id="PF02537">
    <property type="entry name" value="CRCB"/>
    <property type="match status" value="1"/>
</dbReference>
<feature type="transmembrane region" description="Helical" evidence="10">
    <location>
        <begin position="44"/>
        <end position="66"/>
    </location>
</feature>
<evidence type="ECO:0000313" key="11">
    <source>
        <dbReference type="EMBL" id="SPT56296.1"/>
    </source>
</evidence>
<keyword evidence="4 10" id="KW-1133">Transmembrane helix</keyword>
<feature type="binding site" evidence="10">
    <location>
        <position position="79"/>
    </location>
    <ligand>
        <name>Na(+)</name>
        <dbReference type="ChEBI" id="CHEBI:29101"/>
        <note>structural</note>
    </ligand>
</feature>
<dbReference type="Proteomes" id="UP000250192">
    <property type="component" value="Unassembled WGS sequence"/>
</dbReference>
<organism evidence="11 12">
    <name type="scientific">Schaalia odontolytica</name>
    <dbReference type="NCBI Taxonomy" id="1660"/>
    <lineage>
        <taxon>Bacteria</taxon>
        <taxon>Bacillati</taxon>
        <taxon>Actinomycetota</taxon>
        <taxon>Actinomycetes</taxon>
        <taxon>Actinomycetales</taxon>
        <taxon>Actinomycetaceae</taxon>
        <taxon>Schaalia</taxon>
    </lineage>
</organism>
<evidence type="ECO:0000256" key="6">
    <source>
        <dbReference type="ARBA" id="ARBA00023303"/>
    </source>
</evidence>
<keyword evidence="2 10" id="KW-1003">Cell membrane</keyword>
<evidence type="ECO:0000256" key="7">
    <source>
        <dbReference type="ARBA" id="ARBA00035120"/>
    </source>
</evidence>
<evidence type="ECO:0000256" key="9">
    <source>
        <dbReference type="ARBA" id="ARBA00049940"/>
    </source>
</evidence>
<evidence type="ECO:0000256" key="3">
    <source>
        <dbReference type="ARBA" id="ARBA00022692"/>
    </source>
</evidence>
<dbReference type="InterPro" id="IPR003691">
    <property type="entry name" value="FluC"/>
</dbReference>
<dbReference type="EMBL" id="UAPR01000009">
    <property type="protein sequence ID" value="SPT56296.1"/>
    <property type="molecule type" value="Genomic_DNA"/>
</dbReference>
<evidence type="ECO:0000256" key="1">
    <source>
        <dbReference type="ARBA" id="ARBA00004651"/>
    </source>
</evidence>
<keyword evidence="10" id="KW-0479">Metal-binding</keyword>
<gene>
    <name evidence="10" type="primary">fluC</name>
    <name evidence="10" type="synonym">crcB</name>
    <name evidence="11" type="ORF">NCTC9935_01826</name>
</gene>
<feature type="transmembrane region" description="Helical" evidence="10">
    <location>
        <begin position="100"/>
        <end position="120"/>
    </location>
</feature>
<dbReference type="OrthoDB" id="5148600at2"/>
<dbReference type="STRING" id="1660.APY09_03570"/>
<comment type="subcellular location">
    <subcellularLocation>
        <location evidence="1 10">Cell membrane</location>
        <topology evidence="1 10">Multi-pass membrane protein</topology>
    </subcellularLocation>
</comment>
<dbReference type="GeneID" id="93758002"/>
<comment type="similarity">
    <text evidence="7 10">Belongs to the fluoride channel Fluc/FEX (TC 1.A.43) family.</text>
</comment>
<evidence type="ECO:0000256" key="5">
    <source>
        <dbReference type="ARBA" id="ARBA00023136"/>
    </source>
</evidence>
<sequence>MSGAMFLLVAMAGGVGACARFWLDRGVQRALCAWGDPAGARLGILVVNVTGCFLAGAATQLVPGWLMPIVSTGFLGGFTTFSTALVDAVTLWVDGFRGRSLGLALCTWAASWGGALAGIACAG</sequence>
<feature type="transmembrane region" description="Helical" evidence="10">
    <location>
        <begin position="6"/>
        <end position="23"/>
    </location>
</feature>
<reference evidence="11 12" key="1">
    <citation type="submission" date="2018-06" db="EMBL/GenBank/DDBJ databases">
        <authorList>
            <consortium name="Pathogen Informatics"/>
            <person name="Doyle S."/>
        </authorList>
    </citation>
    <scope>NUCLEOTIDE SEQUENCE [LARGE SCALE GENOMIC DNA]</scope>
    <source>
        <strain evidence="11 12">NCTC9935</strain>
    </source>
</reference>
<comment type="function">
    <text evidence="9 10">Fluoride-specific ion channel. Important for reducing fluoride concentration in the cell, thus reducing its toxicity.</text>
</comment>
<keyword evidence="5 10" id="KW-0472">Membrane</keyword>
<dbReference type="GO" id="GO:0005886">
    <property type="term" value="C:plasma membrane"/>
    <property type="evidence" value="ECO:0007669"/>
    <property type="project" value="UniProtKB-SubCell"/>
</dbReference>
<keyword evidence="10" id="KW-0406">Ion transport</keyword>
<proteinExistence type="inferred from homology"/>
<evidence type="ECO:0000256" key="2">
    <source>
        <dbReference type="ARBA" id="ARBA00022475"/>
    </source>
</evidence>
<dbReference type="RefSeq" id="WP_111824289.1">
    <property type="nucleotide sequence ID" value="NZ_CBDERX010000029.1"/>
</dbReference>
<keyword evidence="12" id="KW-1185">Reference proteome</keyword>
<dbReference type="HAMAP" id="MF_00454">
    <property type="entry name" value="FluC"/>
    <property type="match status" value="1"/>
</dbReference>
<dbReference type="AlphaFoldDB" id="A0A2X0U599"/>